<sequence length="183" mass="20174">MPGPMRVCFVCSGNICRSPMGELVLSHKVQEAGLGDLVAVTSAGTGDWHIGERADDRTLRALAARGYDGGAHRARLFDPAWLPELDLVLALDRGHMRTLRGWTTSEHDRQKVRLLRAFDPGLAEVAEAAAHGADIGRSLDVPDPYYSDLDAFDLVLDQVERACEGLLAHLSRRVVDVRDREHR</sequence>
<proteinExistence type="inferred from homology"/>
<evidence type="ECO:0000256" key="1">
    <source>
        <dbReference type="ARBA" id="ARBA00011063"/>
    </source>
</evidence>
<dbReference type="GO" id="GO:0004725">
    <property type="term" value="F:protein tyrosine phosphatase activity"/>
    <property type="evidence" value="ECO:0007669"/>
    <property type="project" value="UniProtKB-EC"/>
</dbReference>
<dbReference type="Proteomes" id="UP001596122">
    <property type="component" value="Unassembled WGS sequence"/>
</dbReference>
<feature type="domain" description="Phosphotyrosine protein phosphatase I" evidence="5">
    <location>
        <begin position="5"/>
        <end position="169"/>
    </location>
</feature>
<dbReference type="Gene3D" id="3.40.50.2300">
    <property type="match status" value="1"/>
</dbReference>
<evidence type="ECO:0000313" key="6">
    <source>
        <dbReference type="EMBL" id="MFC5381363.1"/>
    </source>
</evidence>
<dbReference type="InterPro" id="IPR036196">
    <property type="entry name" value="Ptyr_pPase_sf"/>
</dbReference>
<dbReference type="EC" id="3.1.3.48" evidence="2"/>
<dbReference type="PANTHER" id="PTHR11717">
    <property type="entry name" value="LOW MOLECULAR WEIGHT PROTEIN TYROSINE PHOSPHATASE"/>
    <property type="match status" value="1"/>
</dbReference>
<evidence type="ECO:0000313" key="7">
    <source>
        <dbReference type="Proteomes" id="UP001596122"/>
    </source>
</evidence>
<dbReference type="PRINTS" id="PR00719">
    <property type="entry name" value="LMWPTPASE"/>
</dbReference>
<dbReference type="SMART" id="SM00226">
    <property type="entry name" value="LMWPc"/>
    <property type="match status" value="1"/>
</dbReference>
<keyword evidence="3 6" id="KW-0378">Hydrolase</keyword>
<accession>A0ABW0GP73</accession>
<evidence type="ECO:0000259" key="5">
    <source>
        <dbReference type="SMART" id="SM00226"/>
    </source>
</evidence>
<evidence type="ECO:0000256" key="4">
    <source>
        <dbReference type="ARBA" id="ARBA00022912"/>
    </source>
</evidence>
<organism evidence="6 7">
    <name type="scientific">Aquipuribacter nitratireducens</name>
    <dbReference type="NCBI Taxonomy" id="650104"/>
    <lineage>
        <taxon>Bacteria</taxon>
        <taxon>Bacillati</taxon>
        <taxon>Actinomycetota</taxon>
        <taxon>Actinomycetes</taxon>
        <taxon>Micrococcales</taxon>
        <taxon>Intrasporangiaceae</taxon>
        <taxon>Aquipuribacter</taxon>
    </lineage>
</organism>
<name>A0ABW0GP73_9MICO</name>
<comment type="similarity">
    <text evidence="1">Belongs to the low molecular weight phosphotyrosine protein phosphatase family.</text>
</comment>
<dbReference type="RefSeq" id="WP_340269254.1">
    <property type="nucleotide sequence ID" value="NZ_JBBEOG010000004.1"/>
</dbReference>
<dbReference type="PANTHER" id="PTHR11717:SF7">
    <property type="entry name" value="LOW MOLECULAR WEIGHT PHOSPHOTYROSINE PROTEIN PHOSPHATASE"/>
    <property type="match status" value="1"/>
</dbReference>
<evidence type="ECO:0000256" key="3">
    <source>
        <dbReference type="ARBA" id="ARBA00022801"/>
    </source>
</evidence>
<comment type="caution">
    <text evidence="6">The sequence shown here is derived from an EMBL/GenBank/DDBJ whole genome shotgun (WGS) entry which is preliminary data.</text>
</comment>
<dbReference type="CDD" id="cd16343">
    <property type="entry name" value="LMWPTP"/>
    <property type="match status" value="1"/>
</dbReference>
<dbReference type="Pfam" id="PF01451">
    <property type="entry name" value="LMWPc"/>
    <property type="match status" value="1"/>
</dbReference>
<reference evidence="7" key="1">
    <citation type="journal article" date="2019" name="Int. J. Syst. Evol. Microbiol.">
        <title>The Global Catalogue of Microorganisms (GCM) 10K type strain sequencing project: providing services to taxonomists for standard genome sequencing and annotation.</title>
        <authorList>
            <consortium name="The Broad Institute Genomics Platform"/>
            <consortium name="The Broad Institute Genome Sequencing Center for Infectious Disease"/>
            <person name="Wu L."/>
            <person name="Ma J."/>
        </authorList>
    </citation>
    <scope>NUCLEOTIDE SEQUENCE [LARGE SCALE GENOMIC DNA]</scope>
    <source>
        <strain evidence="7">CCUG 43114</strain>
    </source>
</reference>
<dbReference type="SUPFAM" id="SSF52788">
    <property type="entry name" value="Phosphotyrosine protein phosphatases I"/>
    <property type="match status" value="1"/>
</dbReference>
<dbReference type="InterPro" id="IPR050438">
    <property type="entry name" value="LMW_PTPase"/>
</dbReference>
<dbReference type="InterPro" id="IPR017867">
    <property type="entry name" value="Tyr_phospatase_low_mol_wt"/>
</dbReference>
<dbReference type="InterPro" id="IPR023485">
    <property type="entry name" value="Ptyr_pPase"/>
</dbReference>
<gene>
    <name evidence="6" type="ORF">ACFPJ6_11215</name>
</gene>
<protein>
    <recommendedName>
        <fullName evidence="2">protein-tyrosine-phosphatase</fullName>
        <ecNumber evidence="2">3.1.3.48</ecNumber>
    </recommendedName>
</protein>
<dbReference type="EMBL" id="JBHSLD010000009">
    <property type="protein sequence ID" value="MFC5381363.1"/>
    <property type="molecule type" value="Genomic_DNA"/>
</dbReference>
<keyword evidence="4" id="KW-0904">Protein phosphatase</keyword>
<evidence type="ECO:0000256" key="2">
    <source>
        <dbReference type="ARBA" id="ARBA00013064"/>
    </source>
</evidence>
<keyword evidence="7" id="KW-1185">Reference proteome</keyword>